<dbReference type="PANTHER" id="PTHR30055">
    <property type="entry name" value="HTH-TYPE TRANSCRIPTIONAL REGULATOR RUTR"/>
    <property type="match status" value="1"/>
</dbReference>
<dbReference type="PRINTS" id="PR00455">
    <property type="entry name" value="HTHTETR"/>
</dbReference>
<feature type="domain" description="HTH tetR-type" evidence="3">
    <location>
        <begin position="20"/>
        <end position="80"/>
    </location>
</feature>
<dbReference type="RefSeq" id="WP_270676156.1">
    <property type="nucleotide sequence ID" value="NZ_JAQFWP010000005.1"/>
</dbReference>
<dbReference type="PROSITE" id="PS50977">
    <property type="entry name" value="HTH_TETR_2"/>
    <property type="match status" value="1"/>
</dbReference>
<dbReference type="Proteomes" id="UP001165685">
    <property type="component" value="Unassembled WGS sequence"/>
</dbReference>
<evidence type="ECO:0000256" key="1">
    <source>
        <dbReference type="ARBA" id="ARBA00023125"/>
    </source>
</evidence>
<evidence type="ECO:0000313" key="4">
    <source>
        <dbReference type="EMBL" id="MDA2803664.1"/>
    </source>
</evidence>
<name>A0ABT4TG22_9ACTN</name>
<evidence type="ECO:0000259" key="3">
    <source>
        <dbReference type="PROSITE" id="PS50977"/>
    </source>
</evidence>
<dbReference type="Pfam" id="PF00440">
    <property type="entry name" value="TetR_N"/>
    <property type="match status" value="1"/>
</dbReference>
<protein>
    <submittedName>
        <fullName evidence="4">TetR family transcriptional regulator</fullName>
    </submittedName>
</protein>
<feature type="DNA-binding region" description="H-T-H motif" evidence="2">
    <location>
        <begin position="43"/>
        <end position="62"/>
    </location>
</feature>
<evidence type="ECO:0000256" key="2">
    <source>
        <dbReference type="PROSITE-ProRule" id="PRU00335"/>
    </source>
</evidence>
<dbReference type="SUPFAM" id="SSF46689">
    <property type="entry name" value="Homeodomain-like"/>
    <property type="match status" value="1"/>
</dbReference>
<evidence type="ECO:0000313" key="5">
    <source>
        <dbReference type="Proteomes" id="UP001165685"/>
    </source>
</evidence>
<dbReference type="InterPro" id="IPR001647">
    <property type="entry name" value="HTH_TetR"/>
</dbReference>
<keyword evidence="1 2" id="KW-0238">DNA-binding</keyword>
<dbReference type="InterPro" id="IPR009057">
    <property type="entry name" value="Homeodomain-like_sf"/>
</dbReference>
<dbReference type="InterPro" id="IPR050109">
    <property type="entry name" value="HTH-type_TetR-like_transc_reg"/>
</dbReference>
<proteinExistence type="predicted"/>
<dbReference type="Pfam" id="PF18556">
    <property type="entry name" value="TetR_C_35"/>
    <property type="match status" value="1"/>
</dbReference>
<comment type="caution">
    <text evidence="4">The sequence shown here is derived from an EMBL/GenBank/DDBJ whole genome shotgun (WGS) entry which is preliminary data.</text>
</comment>
<sequence length="203" mass="21778">MASEASFPAAPPAAGAPRQGDVRERLLDAAYAAVVAGGWTRMRMADIAANAGVSRQTLYNEFGAKEGLLQAVVIREADRFLDRTEAIVSGHPGDPAEAVREAALWTLRASAENPLVRAVITGEGELLPVLTTRSRPLHLALQERMNAYLRRHHPRLGERGEVLVEVSARLMVSYVVSPTDPEVAASRVEAVARALAGPVRETA</sequence>
<accession>A0ABT4TG22</accession>
<keyword evidence="5" id="KW-1185">Reference proteome</keyword>
<reference evidence="4" key="1">
    <citation type="submission" date="2023-01" db="EMBL/GenBank/DDBJ databases">
        <title>Draft genome sequence of Nocardiopsis sp. LSu2-4 isolated from halophytes.</title>
        <authorList>
            <person name="Duangmal K."/>
            <person name="Chantavorakit T."/>
        </authorList>
    </citation>
    <scope>NUCLEOTIDE SEQUENCE</scope>
    <source>
        <strain evidence="4">LSu2-4</strain>
    </source>
</reference>
<dbReference type="Gene3D" id="1.10.357.10">
    <property type="entry name" value="Tetracycline Repressor, domain 2"/>
    <property type="match status" value="1"/>
</dbReference>
<dbReference type="PANTHER" id="PTHR30055:SF146">
    <property type="entry name" value="HTH-TYPE TRANSCRIPTIONAL DUAL REGULATOR CECR"/>
    <property type="match status" value="1"/>
</dbReference>
<dbReference type="InterPro" id="IPR040611">
    <property type="entry name" value="AlkX_C"/>
</dbReference>
<gene>
    <name evidence="4" type="ORF">O4U47_04005</name>
</gene>
<dbReference type="EMBL" id="JAQFWP010000005">
    <property type="protein sequence ID" value="MDA2803664.1"/>
    <property type="molecule type" value="Genomic_DNA"/>
</dbReference>
<organism evidence="4 5">
    <name type="scientific">Nocardiopsis suaedae</name>
    <dbReference type="NCBI Taxonomy" id="3018444"/>
    <lineage>
        <taxon>Bacteria</taxon>
        <taxon>Bacillati</taxon>
        <taxon>Actinomycetota</taxon>
        <taxon>Actinomycetes</taxon>
        <taxon>Streptosporangiales</taxon>
        <taxon>Nocardiopsidaceae</taxon>
        <taxon>Nocardiopsis</taxon>
    </lineage>
</organism>